<dbReference type="PANTHER" id="PTHR12835">
    <property type="entry name" value="BIOTIN PROTEIN LIGASE"/>
    <property type="match status" value="1"/>
</dbReference>
<reference evidence="7" key="2">
    <citation type="submission" date="2018-12" db="EMBL/GenBank/DDBJ databases">
        <title>Maribacter lutimaris sp. nov., isolated from marine sediment.</title>
        <authorList>
            <person name="Kim K.K."/>
        </authorList>
    </citation>
    <scope>NUCLEOTIDE SEQUENCE [LARGE SCALE GENOMIC DNA]</scope>
    <source>
        <strain evidence="7">PoM-212</strain>
    </source>
</reference>
<evidence type="ECO:0000259" key="5">
    <source>
        <dbReference type="PROSITE" id="PS51733"/>
    </source>
</evidence>
<dbReference type="EMBL" id="QUSX01000003">
    <property type="protein sequence ID" value="RRQ47927.1"/>
    <property type="molecule type" value="Genomic_DNA"/>
</dbReference>
<accession>A0A3R8Q1L2</accession>
<dbReference type="CDD" id="cd16442">
    <property type="entry name" value="BPL"/>
    <property type="match status" value="1"/>
</dbReference>
<dbReference type="EC" id="6.3.4.15" evidence="3"/>
<organism evidence="6 7">
    <name type="scientific">Maribacter algicola</name>
    <dbReference type="NCBI Taxonomy" id="2498892"/>
    <lineage>
        <taxon>Bacteria</taxon>
        <taxon>Pseudomonadati</taxon>
        <taxon>Bacteroidota</taxon>
        <taxon>Flavobacteriia</taxon>
        <taxon>Flavobacteriales</taxon>
        <taxon>Flavobacteriaceae</taxon>
        <taxon>Maribacter</taxon>
    </lineage>
</organism>
<sequence length="243" mass="27181">MKIIKLDATESTNTFLKDLSRTDIVDDYTVVWAKHQTKGRGQMNGSWQTEPGKNLTFSVLKKISGFQLDQHFMLNMIVSIAVFRTLAEFQIPKIKVKWPNDIMSGSKKICGILIENNLVGAALKSLVIGIGLNVNQTVFPGNPKASSLFNQTGQMYDLETVLQRLLQNLKLGFAQFETGPSEDVFKEYQSLLFRKGIASTFQSGNGKMFSGIIQGVSDDGRLRVQLEDDCLAEFDIKEITLLY</sequence>
<dbReference type="NCBIfam" id="TIGR00121">
    <property type="entry name" value="birA_ligase"/>
    <property type="match status" value="1"/>
</dbReference>
<dbReference type="AlphaFoldDB" id="A0A3R8Q1L2"/>
<comment type="catalytic activity">
    <reaction evidence="4">
        <text>biotin + L-lysyl-[protein] + ATP = N(6)-biotinyl-L-lysyl-[protein] + AMP + diphosphate + H(+)</text>
        <dbReference type="Rhea" id="RHEA:11756"/>
        <dbReference type="Rhea" id="RHEA-COMP:9752"/>
        <dbReference type="Rhea" id="RHEA-COMP:10505"/>
        <dbReference type="ChEBI" id="CHEBI:15378"/>
        <dbReference type="ChEBI" id="CHEBI:29969"/>
        <dbReference type="ChEBI" id="CHEBI:30616"/>
        <dbReference type="ChEBI" id="CHEBI:33019"/>
        <dbReference type="ChEBI" id="CHEBI:57586"/>
        <dbReference type="ChEBI" id="CHEBI:83144"/>
        <dbReference type="ChEBI" id="CHEBI:456215"/>
        <dbReference type="EC" id="6.3.4.15"/>
    </reaction>
</comment>
<gene>
    <name evidence="6" type="ORF">DZC72_15365</name>
</gene>
<dbReference type="PANTHER" id="PTHR12835:SF5">
    <property type="entry name" value="BIOTIN--PROTEIN LIGASE"/>
    <property type="match status" value="1"/>
</dbReference>
<dbReference type="Proteomes" id="UP000286990">
    <property type="component" value="Unassembled WGS sequence"/>
</dbReference>
<proteinExistence type="predicted"/>
<dbReference type="Gene3D" id="3.30.930.10">
    <property type="entry name" value="Bira Bifunctional Protein, Domain 2"/>
    <property type="match status" value="1"/>
</dbReference>
<dbReference type="InterPro" id="IPR003142">
    <property type="entry name" value="BPL_C"/>
</dbReference>
<evidence type="ECO:0000256" key="4">
    <source>
        <dbReference type="ARBA" id="ARBA00047846"/>
    </source>
</evidence>
<dbReference type="Pfam" id="PF03099">
    <property type="entry name" value="BPL_LplA_LipB"/>
    <property type="match status" value="1"/>
</dbReference>
<reference evidence="7" key="1">
    <citation type="submission" date="2018-08" db="EMBL/GenBank/DDBJ databases">
        <authorList>
            <person name="Khan S.A."/>
            <person name="J S.E."/>
        </authorList>
    </citation>
    <scope>NUCLEOTIDE SEQUENCE [LARGE SCALE GENOMIC DNA]</scope>
    <source>
        <strain evidence="7">PoM-212</strain>
    </source>
</reference>
<dbReference type="Pfam" id="PF02237">
    <property type="entry name" value="BPL_C"/>
    <property type="match status" value="1"/>
</dbReference>
<dbReference type="GO" id="GO:0005737">
    <property type="term" value="C:cytoplasm"/>
    <property type="evidence" value="ECO:0007669"/>
    <property type="project" value="TreeGrafter"/>
</dbReference>
<name>A0A3R8Q1L2_9FLAO</name>
<dbReference type="InterPro" id="IPR004143">
    <property type="entry name" value="BPL_LPL_catalytic"/>
</dbReference>
<protein>
    <recommendedName>
        <fullName evidence="3">biotin--[biotin carboxyl-carrier protein] ligase</fullName>
        <ecNumber evidence="3">6.3.4.15</ecNumber>
    </recommendedName>
</protein>
<dbReference type="SUPFAM" id="SSF55681">
    <property type="entry name" value="Class II aaRS and biotin synthetases"/>
    <property type="match status" value="1"/>
</dbReference>
<evidence type="ECO:0000256" key="3">
    <source>
        <dbReference type="ARBA" id="ARBA00024227"/>
    </source>
</evidence>
<evidence type="ECO:0000256" key="2">
    <source>
        <dbReference type="ARBA" id="ARBA00023267"/>
    </source>
</evidence>
<dbReference type="OrthoDB" id="9807064at2"/>
<dbReference type="InterPro" id="IPR004408">
    <property type="entry name" value="Biotin_CoA_COase_ligase"/>
</dbReference>
<keyword evidence="7" id="KW-1185">Reference proteome</keyword>
<dbReference type="PROSITE" id="PS51733">
    <property type="entry name" value="BPL_LPL_CATALYTIC"/>
    <property type="match status" value="1"/>
</dbReference>
<dbReference type="RefSeq" id="WP_125223788.1">
    <property type="nucleotide sequence ID" value="NZ_QUSX01000003.1"/>
</dbReference>
<dbReference type="GO" id="GO:0004077">
    <property type="term" value="F:biotin--[biotin carboxyl-carrier protein] ligase activity"/>
    <property type="evidence" value="ECO:0007669"/>
    <property type="project" value="UniProtKB-EC"/>
</dbReference>
<comment type="caution">
    <text evidence="6">The sequence shown here is derived from an EMBL/GenBank/DDBJ whole genome shotgun (WGS) entry which is preliminary data.</text>
</comment>
<dbReference type="InterPro" id="IPR045864">
    <property type="entry name" value="aa-tRNA-synth_II/BPL/LPL"/>
</dbReference>
<evidence type="ECO:0000256" key="1">
    <source>
        <dbReference type="ARBA" id="ARBA00022598"/>
    </source>
</evidence>
<keyword evidence="2" id="KW-0092">Biotin</keyword>
<keyword evidence="1 6" id="KW-0436">Ligase</keyword>
<evidence type="ECO:0000313" key="6">
    <source>
        <dbReference type="EMBL" id="RRQ47927.1"/>
    </source>
</evidence>
<evidence type="ECO:0000313" key="7">
    <source>
        <dbReference type="Proteomes" id="UP000286990"/>
    </source>
</evidence>
<feature type="domain" description="BPL/LPL catalytic" evidence="5">
    <location>
        <begin position="1"/>
        <end position="177"/>
    </location>
</feature>